<dbReference type="Pfam" id="PF07505">
    <property type="entry name" value="DUF5131"/>
    <property type="match status" value="1"/>
</dbReference>
<evidence type="ECO:0000313" key="2">
    <source>
        <dbReference type="Proteomes" id="UP000183994"/>
    </source>
</evidence>
<dbReference type="EMBL" id="FQZU01000046">
    <property type="protein sequence ID" value="SHL12366.1"/>
    <property type="molecule type" value="Genomic_DNA"/>
</dbReference>
<sequence length="240" mass="27421">MASSRIEWTESTWNPVTGCTKISPGCDHCYAERMAMRLQAMGQPNYVDGFMPRMHPHVLDYPLHWKKSQVIFVNSMSDTFHSSVPDVFIQQIFSVMEEAHWHSFQVLTKRSRRAMTVAKELTWSPNIWMGVTIENKDYKSRIDHLLEIPAAVRFLSLEPLLGPVPKMNLKGIDWVIVGGESGPGSRPMEKAWVFDIRDQCHEAGVKFFFKQWGGVNKKKAGRLLDGVLYDDMPEQQHAAG</sequence>
<reference evidence="2" key="1">
    <citation type="submission" date="2016-11" db="EMBL/GenBank/DDBJ databases">
        <authorList>
            <person name="Varghese N."/>
            <person name="Submissions S."/>
        </authorList>
    </citation>
    <scope>NUCLEOTIDE SEQUENCE [LARGE SCALE GENOMIC DNA]</scope>
    <source>
        <strain evidence="2">DSM 16219</strain>
    </source>
</reference>
<proteinExistence type="predicted"/>
<protein>
    <submittedName>
        <fullName evidence="1">Protein gp37</fullName>
    </submittedName>
</protein>
<keyword evidence="2" id="KW-1185">Reference proteome</keyword>
<organism evidence="1 2">
    <name type="scientific">Desulfatibacillum alkenivorans DSM 16219</name>
    <dbReference type="NCBI Taxonomy" id="1121393"/>
    <lineage>
        <taxon>Bacteria</taxon>
        <taxon>Pseudomonadati</taxon>
        <taxon>Thermodesulfobacteriota</taxon>
        <taxon>Desulfobacteria</taxon>
        <taxon>Desulfobacterales</taxon>
        <taxon>Desulfatibacillaceae</taxon>
        <taxon>Desulfatibacillum</taxon>
    </lineage>
</organism>
<accession>A0A1M6Y2F2</accession>
<dbReference type="RefSeq" id="WP_073478648.1">
    <property type="nucleotide sequence ID" value="NZ_FQZU01000046.1"/>
</dbReference>
<evidence type="ECO:0000313" key="1">
    <source>
        <dbReference type="EMBL" id="SHL12366.1"/>
    </source>
</evidence>
<dbReference type="STRING" id="1121393.SAMN02745216_04660"/>
<dbReference type="AlphaFoldDB" id="A0A1M6Y2F2"/>
<dbReference type="Proteomes" id="UP000183994">
    <property type="component" value="Unassembled WGS sequence"/>
</dbReference>
<name>A0A1M6Y2F2_9BACT</name>
<gene>
    <name evidence="1" type="ORF">SAMN02745216_04660</name>
</gene>
<dbReference type="InterPro" id="IPR011101">
    <property type="entry name" value="DUF5131"/>
</dbReference>
<dbReference type="OrthoDB" id="9787478at2"/>